<sequence>MSDTSIVSAVILIIRKGMSSVSGSVSTSSPSSGSEHTGEACSSWSGNGVSGQLAGEGRIPMEVTTETKEDPPEEIAESSLPARVGYGWVAEDVRTHHSLFRWSWLLKYWLNCIPFFERSVRSDIVALERVSAIDCLYVMLPFDNFTMGLLRLLNVAATQLHPNSWAYLQAFRVLFRSLYLQPSPQSFLYFYDTRPKSPTTWLLVDKPLGISRLKAFTQLFKHFKDGFFKVVVKEPRHSYFYNDDRSTKFPFSWIDNPWCYKDMKKEKLSLADTEVVETLMKFNDKMPTKGLVRVYYSIHPIVDVGVVVLGIVSEGSRVQTLLERRAKLESERLNWVCKGLKQGIGEQGTSSLSQSHSKITGTKWSLNMPMRARLASARLAGTLIREHITQARAFGLSDRHSRLGESASPKRGRDEVWACLARILDQARSCVGLSEPGSRSGEKASQARLGEISRDADTRTYHAGEGIRVERQTFSLRRECLA</sequence>
<evidence type="ECO:0000313" key="2">
    <source>
        <dbReference type="EMBL" id="QCE14435.1"/>
    </source>
</evidence>
<dbReference type="Proteomes" id="UP000501690">
    <property type="component" value="Linkage Group LG11"/>
</dbReference>
<evidence type="ECO:0000313" key="3">
    <source>
        <dbReference type="Proteomes" id="UP000501690"/>
    </source>
</evidence>
<dbReference type="AlphaFoldDB" id="A0A4D6NQ99"/>
<organism evidence="2 3">
    <name type="scientific">Vigna unguiculata</name>
    <name type="common">Cowpea</name>
    <dbReference type="NCBI Taxonomy" id="3917"/>
    <lineage>
        <taxon>Eukaryota</taxon>
        <taxon>Viridiplantae</taxon>
        <taxon>Streptophyta</taxon>
        <taxon>Embryophyta</taxon>
        <taxon>Tracheophyta</taxon>
        <taxon>Spermatophyta</taxon>
        <taxon>Magnoliopsida</taxon>
        <taxon>eudicotyledons</taxon>
        <taxon>Gunneridae</taxon>
        <taxon>Pentapetalae</taxon>
        <taxon>rosids</taxon>
        <taxon>fabids</taxon>
        <taxon>Fabales</taxon>
        <taxon>Fabaceae</taxon>
        <taxon>Papilionoideae</taxon>
        <taxon>50 kb inversion clade</taxon>
        <taxon>NPAAA clade</taxon>
        <taxon>indigoferoid/millettioid clade</taxon>
        <taxon>Phaseoleae</taxon>
        <taxon>Vigna</taxon>
    </lineage>
</organism>
<evidence type="ECO:0000256" key="1">
    <source>
        <dbReference type="SAM" id="MobiDB-lite"/>
    </source>
</evidence>
<gene>
    <name evidence="2" type="ORF">DEO72_LG11g1435</name>
</gene>
<feature type="region of interest" description="Disordered" evidence="1">
    <location>
        <begin position="21"/>
        <end position="49"/>
    </location>
</feature>
<protein>
    <recommendedName>
        <fullName evidence="4">Transposase</fullName>
    </recommendedName>
</protein>
<feature type="compositionally biased region" description="Low complexity" evidence="1">
    <location>
        <begin position="21"/>
        <end position="34"/>
    </location>
</feature>
<name>A0A4D6NQ99_VIGUN</name>
<dbReference type="EMBL" id="CP039355">
    <property type="protein sequence ID" value="QCE14435.1"/>
    <property type="molecule type" value="Genomic_DNA"/>
</dbReference>
<proteinExistence type="predicted"/>
<feature type="region of interest" description="Disordered" evidence="1">
    <location>
        <begin position="432"/>
        <end position="452"/>
    </location>
</feature>
<accession>A0A4D6NQ99</accession>
<keyword evidence="3" id="KW-1185">Reference proteome</keyword>
<evidence type="ECO:0008006" key="4">
    <source>
        <dbReference type="Google" id="ProtNLM"/>
    </source>
</evidence>
<reference evidence="2 3" key="1">
    <citation type="submission" date="2019-04" db="EMBL/GenBank/DDBJ databases">
        <title>An improved genome assembly and genetic linkage map for asparagus bean, Vigna unguiculata ssp. sesquipedialis.</title>
        <authorList>
            <person name="Xia Q."/>
            <person name="Zhang R."/>
            <person name="Dong Y."/>
        </authorList>
    </citation>
    <scope>NUCLEOTIDE SEQUENCE [LARGE SCALE GENOMIC DNA]</scope>
    <source>
        <tissue evidence="2">Leaf</tissue>
    </source>
</reference>